<feature type="domain" description="DUF7769" evidence="1">
    <location>
        <begin position="17"/>
        <end position="69"/>
    </location>
</feature>
<evidence type="ECO:0000259" key="1">
    <source>
        <dbReference type="Pfam" id="PF24964"/>
    </source>
</evidence>
<gene>
    <name evidence="3" type="primary">LOC111290126</name>
</gene>
<dbReference type="AlphaFoldDB" id="A0A6P5YA10"/>
<proteinExistence type="predicted"/>
<dbReference type="Gene3D" id="3.30.420.10">
    <property type="entry name" value="Ribonuclease H-like superfamily/Ribonuclease H"/>
    <property type="match status" value="1"/>
</dbReference>
<reference evidence="3" key="1">
    <citation type="submission" date="2025-08" db="UniProtKB">
        <authorList>
            <consortium name="RefSeq"/>
        </authorList>
    </citation>
    <scope>IDENTIFICATION</scope>
    <source>
        <tissue evidence="3">Fruit stalk</tissue>
    </source>
</reference>
<keyword evidence="2" id="KW-1185">Reference proteome</keyword>
<dbReference type="PANTHER" id="PTHR47169">
    <property type="entry name" value="OS01G0541250 PROTEIN"/>
    <property type="match status" value="1"/>
</dbReference>
<dbReference type="Pfam" id="PF24964">
    <property type="entry name" value="DUF7769"/>
    <property type="match status" value="1"/>
</dbReference>
<evidence type="ECO:0000313" key="2">
    <source>
        <dbReference type="Proteomes" id="UP000515121"/>
    </source>
</evidence>
<dbReference type="PANTHER" id="PTHR47169:SF2">
    <property type="entry name" value="OS01G0541250 PROTEIN"/>
    <property type="match status" value="1"/>
</dbReference>
<dbReference type="GeneID" id="111290126"/>
<sequence length="273" mass="31576">MEFIMINTNGRQPNKHLTRKQRQALFESLLKQSSDGKLKKGSISRIVDMFLVSTRTVIRLWNQAKQFVEESIEFDVSNKRTNIQSMAKALDMSKSTLHRRIKEGVIRPYTNAIKPYLVDANKRARSQFYILMIEQGTLTTNPLFIDMLNVVHLDEKIFLFVYKEPTRRNGKNQLVRTLETKPNFSVTKNVTRSCLIDKMLPAIGAKWPLSSERRIFIQQNNAKPHIHIDDEQFLQAASVDGFDFQLFFQPPNSPDLNVLDLEYSTAIQSIQSL</sequence>
<dbReference type="InterPro" id="IPR036397">
    <property type="entry name" value="RNaseH_sf"/>
</dbReference>
<protein>
    <submittedName>
        <fullName evidence="3">Uncharacterized protein LOC111290126</fullName>
    </submittedName>
</protein>
<evidence type="ECO:0000313" key="3">
    <source>
        <dbReference type="RefSeq" id="XP_022737237.1"/>
    </source>
</evidence>
<dbReference type="Proteomes" id="UP000515121">
    <property type="component" value="Unplaced"/>
</dbReference>
<accession>A0A6P5YA10</accession>
<dbReference type="InterPro" id="IPR056671">
    <property type="entry name" value="DUF7769"/>
</dbReference>
<dbReference type="RefSeq" id="XP_022737237.1">
    <property type="nucleotide sequence ID" value="XM_022881502.1"/>
</dbReference>
<dbReference type="OrthoDB" id="1739492at2759"/>
<name>A0A6P5YA10_DURZI</name>
<dbReference type="GO" id="GO:0003676">
    <property type="term" value="F:nucleic acid binding"/>
    <property type="evidence" value="ECO:0007669"/>
    <property type="project" value="InterPro"/>
</dbReference>
<organism evidence="2 3">
    <name type="scientific">Durio zibethinus</name>
    <name type="common">Durian</name>
    <dbReference type="NCBI Taxonomy" id="66656"/>
    <lineage>
        <taxon>Eukaryota</taxon>
        <taxon>Viridiplantae</taxon>
        <taxon>Streptophyta</taxon>
        <taxon>Embryophyta</taxon>
        <taxon>Tracheophyta</taxon>
        <taxon>Spermatophyta</taxon>
        <taxon>Magnoliopsida</taxon>
        <taxon>eudicotyledons</taxon>
        <taxon>Gunneridae</taxon>
        <taxon>Pentapetalae</taxon>
        <taxon>rosids</taxon>
        <taxon>malvids</taxon>
        <taxon>Malvales</taxon>
        <taxon>Malvaceae</taxon>
        <taxon>Helicteroideae</taxon>
        <taxon>Durio</taxon>
    </lineage>
</organism>
<dbReference type="KEGG" id="dzi:111290126"/>